<evidence type="ECO:0000259" key="7">
    <source>
        <dbReference type="Pfam" id="PF01432"/>
    </source>
</evidence>
<dbReference type="AlphaFoldDB" id="X0SZ02"/>
<dbReference type="InterPro" id="IPR042088">
    <property type="entry name" value="OligoPept_F_C"/>
</dbReference>
<feature type="non-terminal residue" evidence="8">
    <location>
        <position position="1"/>
    </location>
</feature>
<evidence type="ECO:0000256" key="4">
    <source>
        <dbReference type="ARBA" id="ARBA00022801"/>
    </source>
</evidence>
<keyword evidence="3" id="KW-0479">Metal-binding</keyword>
<dbReference type="EMBL" id="BARS01007243">
    <property type="protein sequence ID" value="GAF80366.1"/>
    <property type="molecule type" value="Genomic_DNA"/>
</dbReference>
<keyword evidence="5" id="KW-0862">Zinc</keyword>
<evidence type="ECO:0000256" key="3">
    <source>
        <dbReference type="ARBA" id="ARBA00022723"/>
    </source>
</evidence>
<evidence type="ECO:0000256" key="2">
    <source>
        <dbReference type="ARBA" id="ARBA00022670"/>
    </source>
</evidence>
<dbReference type="GO" id="GO:0004222">
    <property type="term" value="F:metalloendopeptidase activity"/>
    <property type="evidence" value="ECO:0007669"/>
    <property type="project" value="InterPro"/>
</dbReference>
<accession>X0SZ02</accession>
<feature type="domain" description="Peptidase M3A/M3B catalytic" evidence="7">
    <location>
        <begin position="3"/>
        <end position="153"/>
    </location>
</feature>
<organism evidence="8">
    <name type="scientific">marine sediment metagenome</name>
    <dbReference type="NCBI Taxonomy" id="412755"/>
    <lineage>
        <taxon>unclassified sequences</taxon>
        <taxon>metagenomes</taxon>
        <taxon>ecological metagenomes</taxon>
    </lineage>
</organism>
<reference evidence="8" key="1">
    <citation type="journal article" date="2014" name="Front. Microbiol.">
        <title>High frequency of phylogenetically diverse reductive dehalogenase-homologous genes in deep subseafloor sedimentary metagenomes.</title>
        <authorList>
            <person name="Kawai M."/>
            <person name="Futagami T."/>
            <person name="Toyoda A."/>
            <person name="Takaki Y."/>
            <person name="Nishi S."/>
            <person name="Hori S."/>
            <person name="Arai W."/>
            <person name="Tsubouchi T."/>
            <person name="Morono Y."/>
            <person name="Uchiyama I."/>
            <person name="Ito T."/>
            <person name="Fujiyama A."/>
            <person name="Inagaki F."/>
            <person name="Takami H."/>
        </authorList>
    </citation>
    <scope>NUCLEOTIDE SEQUENCE</scope>
    <source>
        <strain evidence="8">Expedition CK06-06</strain>
    </source>
</reference>
<dbReference type="GO" id="GO:0046872">
    <property type="term" value="F:metal ion binding"/>
    <property type="evidence" value="ECO:0007669"/>
    <property type="project" value="UniProtKB-KW"/>
</dbReference>
<evidence type="ECO:0000256" key="6">
    <source>
        <dbReference type="ARBA" id="ARBA00023049"/>
    </source>
</evidence>
<evidence type="ECO:0000256" key="1">
    <source>
        <dbReference type="ARBA" id="ARBA00001947"/>
    </source>
</evidence>
<dbReference type="SUPFAM" id="SSF55486">
    <property type="entry name" value="Metalloproteases ('zincins'), catalytic domain"/>
    <property type="match status" value="1"/>
</dbReference>
<dbReference type="InterPro" id="IPR001567">
    <property type="entry name" value="Pept_M3A_M3B_dom"/>
</dbReference>
<comment type="cofactor">
    <cofactor evidence="1">
        <name>Zn(2+)</name>
        <dbReference type="ChEBI" id="CHEBI:29105"/>
    </cofactor>
</comment>
<gene>
    <name evidence="8" type="ORF">S01H1_13979</name>
</gene>
<keyword evidence="4" id="KW-0378">Hydrolase</keyword>
<keyword evidence="2" id="KW-0645">Protease</keyword>
<evidence type="ECO:0000313" key="8">
    <source>
        <dbReference type="EMBL" id="GAF80366.1"/>
    </source>
</evidence>
<proteinExistence type="predicted"/>
<comment type="caution">
    <text evidence="8">The sequence shown here is derived from an EMBL/GenBank/DDBJ whole genome shotgun (WGS) entry which is preliminary data.</text>
</comment>
<keyword evidence="6" id="KW-0482">Metalloprotease</keyword>
<evidence type="ECO:0000256" key="5">
    <source>
        <dbReference type="ARBA" id="ARBA00022833"/>
    </source>
</evidence>
<dbReference type="Pfam" id="PF01432">
    <property type="entry name" value="Peptidase_M3"/>
    <property type="match status" value="1"/>
</dbReference>
<protein>
    <recommendedName>
        <fullName evidence="7">Peptidase M3A/M3B catalytic domain-containing protein</fullName>
    </recommendedName>
</protein>
<name>X0SZ02_9ZZZZ</name>
<sequence>EIKDDDTRLSLLMNYLEGIRQTVFRQTQFAEFELRIHEKAERGEPLTGDVLNEIYGEILKKYYGHDKGVCHIDDLYAVEWAYVPHFYYNFYVYQYSTSFTASTALAEKVLGKEKDAVGKYIEFISSGGSDYPIELLKQAGVDMTGAGPFNKTMVAMNRTMDEIEAILEKKGK</sequence>
<dbReference type="GO" id="GO:0006508">
    <property type="term" value="P:proteolysis"/>
    <property type="evidence" value="ECO:0007669"/>
    <property type="project" value="UniProtKB-KW"/>
</dbReference>
<dbReference type="Gene3D" id="1.10.1370.20">
    <property type="entry name" value="Oligoendopeptidase f, C-terminal domain"/>
    <property type="match status" value="1"/>
</dbReference>